<dbReference type="STRING" id="253628.A0A0D2AD53"/>
<keyword evidence="2" id="KW-1185">Reference proteome</keyword>
<dbReference type="EMBL" id="KN847541">
    <property type="protein sequence ID" value="KIW04380.1"/>
    <property type="molecule type" value="Genomic_DNA"/>
</dbReference>
<dbReference type="VEuPathDB" id="FungiDB:PV09_04664"/>
<dbReference type="OrthoDB" id="3200163at2759"/>
<gene>
    <name evidence="1" type="ORF">PV09_04664</name>
</gene>
<accession>A0A0D2AD53</accession>
<dbReference type="GeneID" id="27312637"/>
<dbReference type="Gene3D" id="3.40.50.1820">
    <property type="entry name" value="alpha/beta hydrolase"/>
    <property type="match status" value="1"/>
</dbReference>
<dbReference type="AlphaFoldDB" id="A0A0D2AD53"/>
<dbReference type="Proteomes" id="UP000053259">
    <property type="component" value="Unassembled WGS sequence"/>
</dbReference>
<name>A0A0D2AD53_9PEZI</name>
<dbReference type="InterPro" id="IPR029058">
    <property type="entry name" value="AB_hydrolase_fold"/>
</dbReference>
<reference evidence="1 2" key="1">
    <citation type="submission" date="2015-01" db="EMBL/GenBank/DDBJ databases">
        <title>The Genome Sequence of Ochroconis gallopava CBS43764.</title>
        <authorList>
            <consortium name="The Broad Institute Genomics Platform"/>
            <person name="Cuomo C."/>
            <person name="de Hoog S."/>
            <person name="Gorbushina A."/>
            <person name="Stielow B."/>
            <person name="Teixiera M."/>
            <person name="Abouelleil A."/>
            <person name="Chapman S.B."/>
            <person name="Priest M."/>
            <person name="Young S.K."/>
            <person name="Wortman J."/>
            <person name="Nusbaum C."/>
            <person name="Birren B."/>
        </authorList>
    </citation>
    <scope>NUCLEOTIDE SEQUENCE [LARGE SCALE GENOMIC DNA]</scope>
    <source>
        <strain evidence="1 2">CBS 43764</strain>
    </source>
</reference>
<dbReference type="RefSeq" id="XP_016214249.1">
    <property type="nucleotide sequence ID" value="XM_016358047.1"/>
</dbReference>
<dbReference type="InParanoid" id="A0A0D2AD53"/>
<protein>
    <submittedName>
        <fullName evidence="1">Uncharacterized protein</fullName>
    </submittedName>
</protein>
<evidence type="ECO:0000313" key="1">
    <source>
        <dbReference type="EMBL" id="KIW04380.1"/>
    </source>
</evidence>
<dbReference type="HOGENOM" id="CLU_078279_0_0_1"/>
<sequence>MLRRIPAKDLLNSVSDLGWVLFQLVFDELTVRTSNLGCGVSVHLGQDRLGYETKPSEERIQVLMSATADEFRGFALMANWDYTTFLSHFISSYPSEAAAEEVFKHTFISDATMMHKIYRTREFFKAHRGKQALLRSQDAKRAGIQYYHFEVGNPFSGSMKGIAHHGVDMVYAFGTFHDALKRADQGISEGYVKPDQAHAEAGAGEPSMIIGDAGYLKSNIDLSYELQDKLIEFVAEDCQETDKRAYVDDIEIFCNDRSIRTENWSTCEKWISKRKKLEILDRDYDSMRTATRKLVGSVIGMEL</sequence>
<proteinExistence type="predicted"/>
<evidence type="ECO:0000313" key="2">
    <source>
        <dbReference type="Proteomes" id="UP000053259"/>
    </source>
</evidence>
<organism evidence="1 2">
    <name type="scientific">Verruconis gallopava</name>
    <dbReference type="NCBI Taxonomy" id="253628"/>
    <lineage>
        <taxon>Eukaryota</taxon>
        <taxon>Fungi</taxon>
        <taxon>Dikarya</taxon>
        <taxon>Ascomycota</taxon>
        <taxon>Pezizomycotina</taxon>
        <taxon>Dothideomycetes</taxon>
        <taxon>Pleosporomycetidae</taxon>
        <taxon>Venturiales</taxon>
        <taxon>Sympoventuriaceae</taxon>
        <taxon>Verruconis</taxon>
    </lineage>
</organism>